<feature type="transmembrane region" description="Helical" evidence="7">
    <location>
        <begin position="483"/>
        <end position="503"/>
    </location>
</feature>
<keyword evidence="6 7" id="KW-0472">Membrane</keyword>
<feature type="domain" description="Sodium/calcium exchanger membrane region" evidence="8">
    <location>
        <begin position="512"/>
        <end position="662"/>
    </location>
</feature>
<dbReference type="GO" id="GO:0016020">
    <property type="term" value="C:membrane"/>
    <property type="evidence" value="ECO:0007669"/>
    <property type="project" value="UniProtKB-SubCell"/>
</dbReference>
<feature type="transmembrane region" description="Helical" evidence="7">
    <location>
        <begin position="646"/>
        <end position="664"/>
    </location>
</feature>
<dbReference type="AlphaFoldDB" id="A0A7D9H772"/>
<feature type="transmembrane region" description="Helical" evidence="7">
    <location>
        <begin position="55"/>
        <end position="77"/>
    </location>
</feature>
<reference evidence="9 10" key="1">
    <citation type="submission" date="2019-07" db="EMBL/GenBank/DDBJ databases">
        <authorList>
            <person name="Friedrich A."/>
            <person name="Schacherer J."/>
        </authorList>
    </citation>
    <scope>NUCLEOTIDE SEQUENCE [LARGE SCALE GENOMIC DNA]</scope>
</reference>
<sequence>MNTYAPLDSGSCFPPINESAGFVCSYMKQHCTNLSNRYLSYYYCGKVSYPLVSQFVLALFFVVAIVFLFFALGILASDYLTPNLEYLSKLLHLDERMAGLTLLSLANGAPDISSTYAAMRSHSVSLAIGELLGSVNFELTMVIGCMAMVKPFRVSNSVIFRDLVVFGLLILLTLWFLSDGKITRIESLLMVASYFLFIFLSWFGPKIFTDDIQNEETRSPPTFNGVVKPDESSFMTNPRTDLSMLRLTQSIENMEQKKPYRLSLVDSLRLAFVRWHHKEEAAPDSANSVLTEPIIPSMVVTDGQNEPLSSPIRPQLSSSFASAPELRTADNFKSITCIDSAFSDEQQNPNVLEVPTRSRGNSYGSTSSSNESVCSYGSAILSAVGIPVDSYSTYEPERQLLYRIIPRWSNIHVQGSFWSTVINILTLPYVVLFNILVPVPIPEKVRSDVREEEKLRSMSLFCIQLLVILLIFCWRHFELPVIVLSLIFMTAIFLLHVFSSSFYSAIFEPLASFVGFLSVLYLIVFTASGIVGILKDAAVVYNVKESLLGLTVLSLGNSVGDLVTNTTLASLGFALTGLNSCFGSPLLYVLFGIGLNSIVVSFTEHKNDITFQVDRSLLFTAYSIIFILVFYMIAIPLTNWRFNRKIGLLSMVIWVIVTMLNIYLG</sequence>
<evidence type="ECO:0000313" key="10">
    <source>
        <dbReference type="Proteomes" id="UP000478008"/>
    </source>
</evidence>
<dbReference type="Pfam" id="PF01699">
    <property type="entry name" value="Na_Ca_ex"/>
    <property type="match status" value="2"/>
</dbReference>
<feature type="transmembrane region" description="Helical" evidence="7">
    <location>
        <begin position="615"/>
        <end position="634"/>
    </location>
</feature>
<evidence type="ECO:0000313" key="9">
    <source>
        <dbReference type="EMBL" id="VUG20185.1"/>
    </source>
</evidence>
<dbReference type="GO" id="GO:0008324">
    <property type="term" value="F:monoatomic cation transmembrane transporter activity"/>
    <property type="evidence" value="ECO:0007669"/>
    <property type="project" value="TreeGrafter"/>
</dbReference>
<evidence type="ECO:0000256" key="6">
    <source>
        <dbReference type="ARBA" id="ARBA00023136"/>
    </source>
</evidence>
<protein>
    <submittedName>
        <fullName evidence="9">DEBR0S6_09890g1_1</fullName>
    </submittedName>
</protein>
<name>A0A7D9H772_DEKBR</name>
<feature type="transmembrane region" description="Helical" evidence="7">
    <location>
        <begin position="185"/>
        <end position="204"/>
    </location>
</feature>
<comment type="similarity">
    <text evidence="2">Belongs to the Ca(2+):cation antiporter (CaCA) (TC 2.A.19) family.</text>
</comment>
<feature type="transmembrane region" description="Helical" evidence="7">
    <location>
        <begin position="586"/>
        <end position="603"/>
    </location>
</feature>
<keyword evidence="5 7" id="KW-1133">Transmembrane helix</keyword>
<accession>A0A7D9H772</accession>
<keyword evidence="10" id="KW-1185">Reference proteome</keyword>
<dbReference type="EMBL" id="CABFWN010000006">
    <property type="protein sequence ID" value="VUG20185.1"/>
    <property type="molecule type" value="Genomic_DNA"/>
</dbReference>
<comment type="subcellular location">
    <subcellularLocation>
        <location evidence="1">Membrane</location>
        <topology evidence="1">Multi-pass membrane protein</topology>
    </subcellularLocation>
</comment>
<keyword evidence="4 7" id="KW-0812">Transmembrane</keyword>
<organism evidence="9 10">
    <name type="scientific">Dekkera bruxellensis</name>
    <name type="common">Brettanomyces custersii</name>
    <dbReference type="NCBI Taxonomy" id="5007"/>
    <lineage>
        <taxon>Eukaryota</taxon>
        <taxon>Fungi</taxon>
        <taxon>Dikarya</taxon>
        <taxon>Ascomycota</taxon>
        <taxon>Saccharomycotina</taxon>
        <taxon>Pichiomycetes</taxon>
        <taxon>Pichiales</taxon>
        <taxon>Pichiaceae</taxon>
        <taxon>Brettanomyces</taxon>
    </lineage>
</organism>
<evidence type="ECO:0000256" key="1">
    <source>
        <dbReference type="ARBA" id="ARBA00004141"/>
    </source>
</evidence>
<feature type="transmembrane region" description="Helical" evidence="7">
    <location>
        <begin position="158"/>
        <end position="178"/>
    </location>
</feature>
<feature type="transmembrane region" description="Helical" evidence="7">
    <location>
        <begin position="458"/>
        <end position="477"/>
    </location>
</feature>
<feature type="transmembrane region" description="Helical" evidence="7">
    <location>
        <begin position="510"/>
        <end position="534"/>
    </location>
</feature>
<feature type="transmembrane region" description="Helical" evidence="7">
    <location>
        <begin position="417"/>
        <end position="437"/>
    </location>
</feature>
<evidence type="ECO:0000256" key="7">
    <source>
        <dbReference type="SAM" id="Phobius"/>
    </source>
</evidence>
<evidence type="ECO:0000256" key="3">
    <source>
        <dbReference type="ARBA" id="ARBA00022448"/>
    </source>
</evidence>
<gene>
    <name evidence="9" type="ORF">DEBR0S6_09890G</name>
</gene>
<dbReference type="Gene3D" id="1.20.1420.30">
    <property type="entry name" value="NCX, central ion-binding region"/>
    <property type="match status" value="2"/>
</dbReference>
<proteinExistence type="inferred from homology"/>
<evidence type="ECO:0000259" key="8">
    <source>
        <dbReference type="Pfam" id="PF01699"/>
    </source>
</evidence>
<dbReference type="InterPro" id="IPR044880">
    <property type="entry name" value="NCX_ion-bd_dom_sf"/>
</dbReference>
<feature type="domain" description="Sodium/calcium exchanger membrane region" evidence="8">
    <location>
        <begin position="63"/>
        <end position="202"/>
    </location>
</feature>
<keyword evidence="3" id="KW-0813">Transport</keyword>
<dbReference type="PANTHER" id="PTHR12266:SF0">
    <property type="entry name" value="MITOCHONDRIAL SODIUM_CALCIUM EXCHANGER PROTEIN"/>
    <property type="match status" value="1"/>
</dbReference>
<dbReference type="PANTHER" id="PTHR12266">
    <property type="entry name" value="NA+/CA2+ K+ INDEPENDENT EXCHANGER"/>
    <property type="match status" value="1"/>
</dbReference>
<dbReference type="InterPro" id="IPR051359">
    <property type="entry name" value="CaCA_antiporter"/>
</dbReference>
<evidence type="ECO:0000256" key="5">
    <source>
        <dbReference type="ARBA" id="ARBA00022989"/>
    </source>
</evidence>
<evidence type="ECO:0000256" key="4">
    <source>
        <dbReference type="ARBA" id="ARBA00022692"/>
    </source>
</evidence>
<dbReference type="Proteomes" id="UP000478008">
    <property type="component" value="Unassembled WGS sequence"/>
</dbReference>
<evidence type="ECO:0000256" key="2">
    <source>
        <dbReference type="ARBA" id="ARBA00008170"/>
    </source>
</evidence>
<dbReference type="InterPro" id="IPR004837">
    <property type="entry name" value="NaCa_Exmemb"/>
</dbReference>
<dbReference type="GO" id="GO:0006874">
    <property type="term" value="P:intracellular calcium ion homeostasis"/>
    <property type="evidence" value="ECO:0007669"/>
    <property type="project" value="TreeGrafter"/>
</dbReference>